<dbReference type="PANTHER" id="PTHR21266">
    <property type="entry name" value="IRON-SULFUR DOMAIN CONTAINING PROTEIN"/>
    <property type="match status" value="1"/>
</dbReference>
<dbReference type="SUPFAM" id="SSF50022">
    <property type="entry name" value="ISP domain"/>
    <property type="match status" value="1"/>
</dbReference>
<dbReference type="GO" id="GO:0051537">
    <property type="term" value="F:2 iron, 2 sulfur cluster binding"/>
    <property type="evidence" value="ECO:0007669"/>
    <property type="project" value="UniProtKB-KW"/>
</dbReference>
<dbReference type="CDD" id="cd03479">
    <property type="entry name" value="Rieske_RO_Alpha_PhDO_like"/>
    <property type="match status" value="1"/>
</dbReference>
<dbReference type="PROSITE" id="PS51296">
    <property type="entry name" value="RIESKE"/>
    <property type="match status" value="1"/>
</dbReference>
<dbReference type="OrthoDB" id="9800776at2"/>
<dbReference type="PANTHER" id="PTHR21266:SF59">
    <property type="entry name" value="BLR4922 PROTEIN"/>
    <property type="match status" value="1"/>
</dbReference>
<dbReference type="Gene3D" id="3.90.380.10">
    <property type="entry name" value="Naphthalene 1,2-dioxygenase Alpha Subunit, Chain A, domain 1"/>
    <property type="match status" value="1"/>
</dbReference>
<evidence type="ECO:0000256" key="5">
    <source>
        <dbReference type="ARBA" id="ARBA00023014"/>
    </source>
</evidence>
<evidence type="ECO:0000256" key="1">
    <source>
        <dbReference type="ARBA" id="ARBA00022714"/>
    </source>
</evidence>
<evidence type="ECO:0000256" key="4">
    <source>
        <dbReference type="ARBA" id="ARBA00023004"/>
    </source>
</evidence>
<evidence type="ECO:0000313" key="7">
    <source>
        <dbReference type="EMBL" id="SHH34237.1"/>
    </source>
</evidence>
<dbReference type="SUPFAM" id="SSF55961">
    <property type="entry name" value="Bet v1-like"/>
    <property type="match status" value="1"/>
</dbReference>
<keyword evidence="1" id="KW-0001">2Fe-2S</keyword>
<dbReference type="InterPro" id="IPR050584">
    <property type="entry name" value="Cholesterol_7-desaturase"/>
</dbReference>
<dbReference type="CDD" id="cd08878">
    <property type="entry name" value="RHO_alpha_C_DMO-like"/>
    <property type="match status" value="1"/>
</dbReference>
<dbReference type="Pfam" id="PF00355">
    <property type="entry name" value="Rieske"/>
    <property type="match status" value="1"/>
</dbReference>
<feature type="domain" description="Rieske" evidence="6">
    <location>
        <begin position="42"/>
        <end position="146"/>
    </location>
</feature>
<dbReference type="GO" id="GO:0005506">
    <property type="term" value="F:iron ion binding"/>
    <property type="evidence" value="ECO:0007669"/>
    <property type="project" value="InterPro"/>
</dbReference>
<dbReference type="AlphaFoldDB" id="A0A1M5S6K7"/>
<accession>A0A1M5S6K7</accession>
<evidence type="ECO:0000256" key="3">
    <source>
        <dbReference type="ARBA" id="ARBA00023002"/>
    </source>
</evidence>
<proteinExistence type="predicted"/>
<dbReference type="Gene3D" id="2.102.10.10">
    <property type="entry name" value="Rieske [2Fe-2S] iron-sulphur domain"/>
    <property type="match status" value="1"/>
</dbReference>
<reference evidence="7 8" key="1">
    <citation type="submission" date="2016-11" db="EMBL/GenBank/DDBJ databases">
        <authorList>
            <person name="Jaros S."/>
            <person name="Januszkiewicz K."/>
            <person name="Wedrychowicz H."/>
        </authorList>
    </citation>
    <scope>NUCLEOTIDE SEQUENCE [LARGE SCALE GENOMIC DNA]</scope>
    <source>
        <strain evidence="7 8">GAS242</strain>
    </source>
</reference>
<evidence type="ECO:0000313" key="8">
    <source>
        <dbReference type="Proteomes" id="UP000190675"/>
    </source>
</evidence>
<name>A0A1M5S6K7_9BRAD</name>
<keyword evidence="5" id="KW-0411">Iron-sulfur</keyword>
<dbReference type="InterPro" id="IPR036922">
    <property type="entry name" value="Rieske_2Fe-2S_sf"/>
</dbReference>
<dbReference type="GO" id="GO:0016491">
    <property type="term" value="F:oxidoreductase activity"/>
    <property type="evidence" value="ECO:0007669"/>
    <property type="project" value="UniProtKB-KW"/>
</dbReference>
<dbReference type="InterPro" id="IPR015881">
    <property type="entry name" value="ARHD_Rieske_2Fe_2S"/>
</dbReference>
<dbReference type="Proteomes" id="UP000190675">
    <property type="component" value="Chromosome I"/>
</dbReference>
<keyword evidence="4" id="KW-0408">Iron</keyword>
<dbReference type="RefSeq" id="WP_079574117.1">
    <property type="nucleotide sequence ID" value="NZ_LT670818.1"/>
</dbReference>
<keyword evidence="3" id="KW-0560">Oxidoreductase</keyword>
<dbReference type="EMBL" id="LT670818">
    <property type="protein sequence ID" value="SHH34237.1"/>
    <property type="molecule type" value="Genomic_DNA"/>
</dbReference>
<gene>
    <name evidence="7" type="ORF">SAMN05444169_6970</name>
</gene>
<keyword evidence="2" id="KW-0479">Metal-binding</keyword>
<dbReference type="InterPro" id="IPR017941">
    <property type="entry name" value="Rieske_2Fe-2S"/>
</dbReference>
<dbReference type="PROSITE" id="PS00570">
    <property type="entry name" value="RING_HYDROXYL_ALPHA"/>
    <property type="match status" value="1"/>
</dbReference>
<organism evidence="7 8">
    <name type="scientific">Bradyrhizobium erythrophlei</name>
    <dbReference type="NCBI Taxonomy" id="1437360"/>
    <lineage>
        <taxon>Bacteria</taxon>
        <taxon>Pseudomonadati</taxon>
        <taxon>Pseudomonadota</taxon>
        <taxon>Alphaproteobacteria</taxon>
        <taxon>Hyphomicrobiales</taxon>
        <taxon>Nitrobacteraceae</taxon>
        <taxon>Bradyrhizobium</taxon>
    </lineage>
</organism>
<evidence type="ECO:0000256" key="2">
    <source>
        <dbReference type="ARBA" id="ARBA00022723"/>
    </source>
</evidence>
<evidence type="ECO:0000259" key="6">
    <source>
        <dbReference type="PROSITE" id="PS51296"/>
    </source>
</evidence>
<protein>
    <submittedName>
        <fullName evidence="7">Rieske [2Fe-2S] domain-containing protein</fullName>
    </submittedName>
</protein>
<sequence>MNITQRDRELGTAYAMRPSTTRTELTEVGRGTPMGELLRRYWHPVGLSGDATDVPRKVRALGEDLILFRDKHGRAGLLHARCCHRGTTLYYGKVEEDGIRCCYHGWKFDTEGRCLEQPCEPQGGQFRDKVRQPWYPVEERYGLIFAYLGPTEKRPVLPRYECLEKMDDGEFVEADDTSIGGGGPTVIPCNWLQHFENVVDPYHVPVLHGSFSGPQFTNMMASMPEVKFEMSPRGVIVRSIRNQDDGKIFYRVTEAALPTLRVVPNPRVAQFARVESIGWTLPIDDTSFRIYVAGRVKARGDIGRMRSKFNGKFWWDMTEREHQQFPGDYEAQVGQGPVTVHSEEHFGQSDRGILMIRRMLSDQLEALATGRDPIGVSFDQASPPVEFEAGNFIREA</sequence>